<feature type="region of interest" description="Disordered" evidence="1">
    <location>
        <begin position="160"/>
        <end position="198"/>
    </location>
</feature>
<feature type="compositionally biased region" description="Low complexity" evidence="1">
    <location>
        <begin position="164"/>
        <end position="178"/>
    </location>
</feature>
<comment type="caution">
    <text evidence="2">The sequence shown here is derived from an EMBL/GenBank/DDBJ whole genome shotgun (WGS) entry which is preliminary data.</text>
</comment>
<feature type="compositionally biased region" description="Basic residues" evidence="1">
    <location>
        <begin position="324"/>
        <end position="338"/>
    </location>
</feature>
<reference evidence="2 3" key="1">
    <citation type="journal article" date="2017" name="Curr. Biol.">
        <title>Genome architecture and evolution of a unichromosomal asexual nematode.</title>
        <authorList>
            <person name="Fradin H."/>
            <person name="Zegar C."/>
            <person name="Gutwein M."/>
            <person name="Lucas J."/>
            <person name="Kovtun M."/>
            <person name="Corcoran D."/>
            <person name="Baugh L.R."/>
            <person name="Kiontke K."/>
            <person name="Gunsalus K."/>
            <person name="Fitch D.H."/>
            <person name="Piano F."/>
        </authorList>
    </citation>
    <scope>NUCLEOTIDE SEQUENCE [LARGE SCALE GENOMIC DNA]</scope>
    <source>
        <strain evidence="2">PF1309</strain>
    </source>
</reference>
<feature type="compositionally biased region" description="Polar residues" evidence="1">
    <location>
        <begin position="133"/>
        <end position="145"/>
    </location>
</feature>
<gene>
    <name evidence="2" type="ORF">WR25_21624</name>
</gene>
<dbReference type="Proteomes" id="UP000218231">
    <property type="component" value="Unassembled WGS sequence"/>
</dbReference>
<feature type="compositionally biased region" description="Pro residues" evidence="1">
    <location>
        <begin position="179"/>
        <end position="198"/>
    </location>
</feature>
<protein>
    <submittedName>
        <fullName evidence="2">Uncharacterized protein</fullName>
    </submittedName>
</protein>
<name>A0A2A2LXH1_9BILA</name>
<feature type="region of interest" description="Disordered" evidence="1">
    <location>
        <begin position="245"/>
        <end position="273"/>
    </location>
</feature>
<sequence>MKKEELSQKIAVLRMLIGNANWIGVPSNPYVTSQAGNGANGTSAGGQQHIDSSIAEKKLSSLELTKCRSSSCIPRLRMPLTETSNNCPNYGEFSPPQTKYPLIDTSVFKEPKSAEPDVVIPPEPLTPVAQKPPKTNETTPYSTPGSAIVGETRIVYTQLSTECSTPPASSTAASSPVRVPSPPPPAVESSPSPPPPVLPAAPLLSSAFASSTVSLPTPFGSTSASPPSSSFATVTTTVVSYDSQHFVESRPHRRISPPSTVSSSVSQLPPRVPSPVLMPPPPSFASNGVVFRKPALPSSYFSSPSVSASLSQFAKPSLPAPGSARHHQSRAARQHGPHGPHTDIDKEFINSSANVDSLKKGHFIPADPYFSRPSLAMVSTLGLVQNGVKVFSERQEKVSRQVRQERPSLPPSAIPRFVSSTPGTPNGFKQPRLPVKRDENHN</sequence>
<organism evidence="2 3">
    <name type="scientific">Diploscapter pachys</name>
    <dbReference type="NCBI Taxonomy" id="2018661"/>
    <lineage>
        <taxon>Eukaryota</taxon>
        <taxon>Metazoa</taxon>
        <taxon>Ecdysozoa</taxon>
        <taxon>Nematoda</taxon>
        <taxon>Chromadorea</taxon>
        <taxon>Rhabditida</taxon>
        <taxon>Rhabditina</taxon>
        <taxon>Rhabditomorpha</taxon>
        <taxon>Rhabditoidea</taxon>
        <taxon>Rhabditidae</taxon>
        <taxon>Diploscapter</taxon>
    </lineage>
</organism>
<feature type="compositionally biased region" description="Basic and acidic residues" evidence="1">
    <location>
        <begin position="395"/>
        <end position="406"/>
    </location>
</feature>
<feature type="compositionally biased region" description="Low complexity" evidence="1">
    <location>
        <begin position="256"/>
        <end position="269"/>
    </location>
</feature>
<evidence type="ECO:0000313" key="2">
    <source>
        <dbReference type="EMBL" id="PAV90924.1"/>
    </source>
</evidence>
<accession>A0A2A2LXH1</accession>
<keyword evidence="3" id="KW-1185">Reference proteome</keyword>
<proteinExistence type="predicted"/>
<evidence type="ECO:0000256" key="1">
    <source>
        <dbReference type="SAM" id="MobiDB-lite"/>
    </source>
</evidence>
<dbReference type="AlphaFoldDB" id="A0A2A2LXH1"/>
<evidence type="ECO:0000313" key="3">
    <source>
        <dbReference type="Proteomes" id="UP000218231"/>
    </source>
</evidence>
<feature type="region of interest" description="Disordered" evidence="1">
    <location>
        <begin position="313"/>
        <end position="346"/>
    </location>
</feature>
<feature type="region of interest" description="Disordered" evidence="1">
    <location>
        <begin position="111"/>
        <end position="146"/>
    </location>
</feature>
<dbReference type="EMBL" id="LIAE01006345">
    <property type="protein sequence ID" value="PAV90924.1"/>
    <property type="molecule type" value="Genomic_DNA"/>
</dbReference>
<feature type="region of interest" description="Disordered" evidence="1">
    <location>
        <begin position="395"/>
        <end position="442"/>
    </location>
</feature>